<evidence type="ECO:0000313" key="6">
    <source>
        <dbReference type="Proteomes" id="UP000664859"/>
    </source>
</evidence>
<comment type="caution">
    <text evidence="5">The sequence shown here is derived from an EMBL/GenBank/DDBJ whole genome shotgun (WGS) entry which is preliminary data.</text>
</comment>
<accession>A0A835Z6T5</accession>
<reference evidence="5" key="1">
    <citation type="submission" date="2021-02" db="EMBL/GenBank/DDBJ databases">
        <title>First Annotated Genome of the Yellow-green Alga Tribonema minus.</title>
        <authorList>
            <person name="Mahan K.M."/>
        </authorList>
    </citation>
    <scope>NUCLEOTIDE SEQUENCE</scope>
    <source>
        <strain evidence="5">UTEX B ZZ1240</strain>
    </source>
</reference>
<comment type="subcellular location">
    <subcellularLocation>
        <location evidence="1">Secreted</location>
    </subcellularLocation>
</comment>
<dbReference type="GO" id="GO:0005576">
    <property type="term" value="C:extracellular region"/>
    <property type="evidence" value="ECO:0007669"/>
    <property type="project" value="UniProtKB-SubCell"/>
</dbReference>
<keyword evidence="6" id="KW-1185">Reference proteome</keyword>
<evidence type="ECO:0000256" key="1">
    <source>
        <dbReference type="ARBA" id="ARBA00004613"/>
    </source>
</evidence>
<evidence type="ECO:0000313" key="5">
    <source>
        <dbReference type="EMBL" id="KAG5183318.1"/>
    </source>
</evidence>
<dbReference type="Proteomes" id="UP000664859">
    <property type="component" value="Unassembled WGS sequence"/>
</dbReference>
<keyword evidence="3" id="KW-0732">Signal</keyword>
<dbReference type="Gene3D" id="1.20.120.20">
    <property type="entry name" value="Apolipoprotein"/>
    <property type="match status" value="1"/>
</dbReference>
<protein>
    <recommendedName>
        <fullName evidence="4">Pre-toxin TG domain-containing protein</fullName>
    </recommendedName>
</protein>
<name>A0A835Z6T5_9STRA</name>
<organism evidence="5 6">
    <name type="scientific">Tribonema minus</name>
    <dbReference type="NCBI Taxonomy" id="303371"/>
    <lineage>
        <taxon>Eukaryota</taxon>
        <taxon>Sar</taxon>
        <taxon>Stramenopiles</taxon>
        <taxon>Ochrophyta</taxon>
        <taxon>PX clade</taxon>
        <taxon>Xanthophyceae</taxon>
        <taxon>Tribonematales</taxon>
        <taxon>Tribonemataceae</taxon>
        <taxon>Tribonema</taxon>
    </lineage>
</organism>
<sequence>MTFVVTVAALGAACTLSLQDAVACGGPWDVACNIGAAVEKGAQDAGAAIEKGVQDAGTAIEKGVQDAGVAIEVGVQDAGNTVEKTLHDAGHTIEIAAQDVGQTGEKALHDTGHALEKAGQDIGHFLEQAVDFNLSCELPSSKPAELGEAYRNQCSGQFSTYQSDIDVCNNVGGASVIAAGTAATLLSAVKSAGATYVLAKIAFETCEVACRSQANLNQCVASVDSQATQLAEKSDQAQAANDYLQELLKCQDDAYGAKIMLMADSILAQCEAEENCNTASDQFNEEFAQKVEALRAGIEVEREQARSNLTQGSSAKNDFGPFIQSEILKSIRVGAADGDRLICRAEQSPIILKAQLQNDNAVKVRWIREGVQAQGTLEYRFGPPSDGPGGQQSGRSINDGINMLGSGSYYGTVAGEIGTSIPLPETSEQRLAYEAARRAALVDSTVAPLPLDQPSRYLEAYNTRRYLETDDPNYLRAWKTTDDHVKRQLAETFFELKNVSVANTQMAILRSTGQQAIVDADSHYAEGQLEEAVFLASVGKAAADLLVGIDPITGALRGVYEAVTGSNLITGEELGDFERGLAVVNVVTLGYGGKVEKGVELLSRAGKAARGLVSGSRVLAHAQQISMALYGKLPWVVRAGKDRRAIEILTHASSGPLLRRDLIGQVSSTYAERINFRAPELFALNIPVVYNGYAGRLTRGEMNRIGMAFVGDDAIPFVDRFGDIIGFRSVDGLRGYRLPADKQLYGLQANLETFAPKAAGRTKELSDVHIDIVE</sequence>
<dbReference type="InterPro" id="IPR027797">
    <property type="entry name" value="PT-TG_dom"/>
</dbReference>
<evidence type="ECO:0000259" key="4">
    <source>
        <dbReference type="Pfam" id="PF14449"/>
    </source>
</evidence>
<keyword evidence="2" id="KW-0964">Secreted</keyword>
<proteinExistence type="predicted"/>
<gene>
    <name evidence="5" type="ORF">JKP88DRAFT_255868</name>
</gene>
<feature type="signal peptide" evidence="3">
    <location>
        <begin position="1"/>
        <end position="17"/>
    </location>
</feature>
<feature type="domain" description="Pre-toxin TG" evidence="4">
    <location>
        <begin position="541"/>
        <end position="599"/>
    </location>
</feature>
<evidence type="ECO:0000256" key="2">
    <source>
        <dbReference type="ARBA" id="ARBA00022525"/>
    </source>
</evidence>
<dbReference type="AlphaFoldDB" id="A0A835Z6T5"/>
<evidence type="ECO:0000256" key="3">
    <source>
        <dbReference type="SAM" id="SignalP"/>
    </source>
</evidence>
<dbReference type="EMBL" id="JAFCMP010000221">
    <property type="protein sequence ID" value="KAG5183318.1"/>
    <property type="molecule type" value="Genomic_DNA"/>
</dbReference>
<feature type="chain" id="PRO_5032419543" description="Pre-toxin TG domain-containing protein" evidence="3">
    <location>
        <begin position="18"/>
        <end position="774"/>
    </location>
</feature>
<dbReference type="Pfam" id="PF14449">
    <property type="entry name" value="PT-TG"/>
    <property type="match status" value="1"/>
</dbReference>